<evidence type="ECO:0000256" key="8">
    <source>
        <dbReference type="HAMAP-Rule" id="MF_00997"/>
    </source>
</evidence>
<dbReference type="InterPro" id="IPR051156">
    <property type="entry name" value="Mito/Outer_Membr_Metalloprot"/>
</dbReference>
<name>A0ABN1LCR7_9ALTE</name>
<dbReference type="PANTHER" id="PTHR22726:SF1">
    <property type="entry name" value="METALLOENDOPEPTIDASE OMA1, MITOCHONDRIAL"/>
    <property type="match status" value="1"/>
</dbReference>
<dbReference type="InterPro" id="IPR030873">
    <property type="entry name" value="Protease_BepA"/>
</dbReference>
<keyword evidence="3 8" id="KW-0732">Signal</keyword>
<feature type="domain" description="Peptidase M48" evidence="9">
    <location>
        <begin position="33"/>
        <end position="221"/>
    </location>
</feature>
<keyword evidence="1 8" id="KW-0645">Protease</keyword>
<feature type="binding site" evidence="8">
    <location>
        <position position="98"/>
    </location>
    <ligand>
        <name>Zn(2+)</name>
        <dbReference type="ChEBI" id="CHEBI:29105"/>
        <note>catalytic</note>
    </ligand>
</feature>
<keyword evidence="4 8" id="KW-0574">Periplasm</keyword>
<reference evidence="10 11" key="1">
    <citation type="journal article" date="2019" name="Int. J. Syst. Evol. Microbiol.">
        <title>The Global Catalogue of Microorganisms (GCM) 10K type strain sequencing project: providing services to taxonomists for standard genome sequencing and annotation.</title>
        <authorList>
            <consortium name="The Broad Institute Genomics Platform"/>
            <consortium name="The Broad Institute Genome Sequencing Center for Infectious Disease"/>
            <person name="Wu L."/>
            <person name="Ma J."/>
        </authorList>
    </citation>
    <scope>NUCLEOTIDE SEQUENCE [LARGE SCALE GENOMIC DNA]</scope>
    <source>
        <strain evidence="10 11">JCM 15896</strain>
    </source>
</reference>
<feature type="binding site" evidence="8">
    <location>
        <position position="102"/>
    </location>
    <ligand>
        <name>Zn(2+)</name>
        <dbReference type="ChEBI" id="CHEBI:29105"/>
        <note>catalytic</note>
    </ligand>
</feature>
<comment type="function">
    <text evidence="8">Functions as both a chaperone and a metalloprotease. Maintains the integrity of the outer membrane by promoting either the assembly or the elimination of outer membrane proteins, depending on their folding state.</text>
</comment>
<feature type="active site" description="Proton donor" evidence="8">
    <location>
        <position position="167"/>
    </location>
</feature>
<evidence type="ECO:0000256" key="6">
    <source>
        <dbReference type="ARBA" id="ARBA00022833"/>
    </source>
</evidence>
<dbReference type="Pfam" id="PF01435">
    <property type="entry name" value="Peptidase_M48"/>
    <property type="match status" value="1"/>
</dbReference>
<dbReference type="EC" id="3.4.-.-" evidence="8"/>
<accession>A0ABN1LCR7</accession>
<dbReference type="Gene3D" id="1.25.40.10">
    <property type="entry name" value="Tetratricopeptide repeat domain"/>
    <property type="match status" value="2"/>
</dbReference>
<gene>
    <name evidence="10" type="ORF">GCM10009114_02430</name>
</gene>
<dbReference type="InterPro" id="IPR001915">
    <property type="entry name" value="Peptidase_M48"/>
</dbReference>
<keyword evidence="5 8" id="KW-0378">Hydrolase</keyword>
<dbReference type="HAMAP" id="MF_00997">
    <property type="entry name" value="Protease_BepA"/>
    <property type="match status" value="1"/>
</dbReference>
<evidence type="ECO:0000313" key="11">
    <source>
        <dbReference type="Proteomes" id="UP001500359"/>
    </source>
</evidence>
<evidence type="ECO:0000256" key="5">
    <source>
        <dbReference type="ARBA" id="ARBA00022801"/>
    </source>
</evidence>
<dbReference type="EMBL" id="BAAAFD010000001">
    <property type="protein sequence ID" value="GAA0852449.1"/>
    <property type="molecule type" value="Genomic_DNA"/>
</dbReference>
<comment type="cofactor">
    <cofactor evidence="8">
        <name>Zn(2+)</name>
        <dbReference type="ChEBI" id="CHEBI:29105"/>
    </cofactor>
    <text evidence="8">Binds 1 zinc ion per subunit.</text>
</comment>
<keyword evidence="7 8" id="KW-0482">Metalloprotease</keyword>
<organism evidence="10 11">
    <name type="scientific">Aliiglaciecola litoralis</name>
    <dbReference type="NCBI Taxonomy" id="582857"/>
    <lineage>
        <taxon>Bacteria</taxon>
        <taxon>Pseudomonadati</taxon>
        <taxon>Pseudomonadota</taxon>
        <taxon>Gammaproteobacteria</taxon>
        <taxon>Alteromonadales</taxon>
        <taxon>Alteromonadaceae</taxon>
        <taxon>Aliiglaciecola</taxon>
    </lineage>
</organism>
<keyword evidence="6 8" id="KW-0862">Zinc</keyword>
<dbReference type="SUPFAM" id="SSF48452">
    <property type="entry name" value="TPR-like"/>
    <property type="match status" value="1"/>
</dbReference>
<dbReference type="CDD" id="cd07333">
    <property type="entry name" value="M48C_bepA_like"/>
    <property type="match status" value="1"/>
</dbReference>
<evidence type="ECO:0000256" key="1">
    <source>
        <dbReference type="ARBA" id="ARBA00022670"/>
    </source>
</evidence>
<sequence>MASEAISIDKEVLIGDILMRQLRGQAPLINDPLLDEYLQDLGNRLVANAENVKFPFKFFLINSADINAFAFFGGHVGIHTGLIFSADNESELASVLAHEIAHVTQRHIARKIQAQQKASPLQLASLFGGLLLAIANPEAGIAAVSATNAASQQASINYTRSNEKEADRIGIDVLAQSGYDPDAAASFFGKLAEKYRLRSTPFAYLMTHPLPQSRIADARSRAASYNVRQVSERLSFHLAKARIIARYYGNPKDNITQFEFALDKKRYVFEQAAAYGLALSYLGAEQYSKAQEIIDRLREKDPENLFYIDTATDIALAEKRFDDAITMLKEEAKRAPRNRVITLNLANALLEKGDVEASILILKDYLLVNPNNMLALQLLSDAYAKSRQMLEMHQSKAEIYALVAAYPRAIDELHTAYNFANERPLEKQRIKARIDQFRSEIDRLKSL</sequence>
<evidence type="ECO:0000256" key="4">
    <source>
        <dbReference type="ARBA" id="ARBA00022764"/>
    </source>
</evidence>
<protein>
    <recommendedName>
        <fullName evidence="8">Putative beta-barrel assembly-enhancing protease</fullName>
        <ecNumber evidence="8">3.4.-.-</ecNumber>
    </recommendedName>
</protein>
<feature type="binding site" evidence="8">
    <location>
        <position position="163"/>
    </location>
    <ligand>
        <name>Zn(2+)</name>
        <dbReference type="ChEBI" id="CHEBI:29105"/>
        <note>catalytic</note>
    </ligand>
</feature>
<dbReference type="Gene3D" id="3.30.2010.10">
    <property type="entry name" value="Metalloproteases ('zincins'), catalytic domain"/>
    <property type="match status" value="1"/>
</dbReference>
<dbReference type="PANTHER" id="PTHR22726">
    <property type="entry name" value="METALLOENDOPEPTIDASE OMA1"/>
    <property type="match status" value="1"/>
</dbReference>
<dbReference type="InterPro" id="IPR011990">
    <property type="entry name" value="TPR-like_helical_dom_sf"/>
</dbReference>
<comment type="caution">
    <text evidence="10">The sequence shown here is derived from an EMBL/GenBank/DDBJ whole genome shotgun (WGS) entry which is preliminary data.</text>
</comment>
<dbReference type="Proteomes" id="UP001500359">
    <property type="component" value="Unassembled WGS sequence"/>
</dbReference>
<evidence type="ECO:0000259" key="9">
    <source>
        <dbReference type="Pfam" id="PF01435"/>
    </source>
</evidence>
<dbReference type="Pfam" id="PF14559">
    <property type="entry name" value="TPR_19"/>
    <property type="match status" value="1"/>
</dbReference>
<evidence type="ECO:0000256" key="2">
    <source>
        <dbReference type="ARBA" id="ARBA00022723"/>
    </source>
</evidence>
<keyword evidence="2 8" id="KW-0479">Metal-binding</keyword>
<evidence type="ECO:0000256" key="3">
    <source>
        <dbReference type="ARBA" id="ARBA00022729"/>
    </source>
</evidence>
<proteinExistence type="inferred from homology"/>
<evidence type="ECO:0000313" key="10">
    <source>
        <dbReference type="EMBL" id="GAA0852449.1"/>
    </source>
</evidence>
<dbReference type="GO" id="GO:0008237">
    <property type="term" value="F:metallopeptidase activity"/>
    <property type="evidence" value="ECO:0007669"/>
    <property type="project" value="UniProtKB-KW"/>
</dbReference>
<feature type="active site" evidence="8">
    <location>
        <position position="99"/>
    </location>
</feature>
<comment type="similarity">
    <text evidence="8">Belongs to the peptidase M48 family. BepA subfamily.</text>
</comment>
<evidence type="ECO:0000256" key="7">
    <source>
        <dbReference type="ARBA" id="ARBA00023049"/>
    </source>
</evidence>
<keyword evidence="11" id="KW-1185">Reference proteome</keyword>
<comment type="subcellular location">
    <subcellularLocation>
        <location evidence="8">Periplasm</location>
    </subcellularLocation>
</comment>